<protein>
    <submittedName>
        <fullName evidence="1">Transmembrane protein, putative</fullName>
    </submittedName>
</protein>
<dbReference type="AlphaFoldDB" id="A0A072TXT7"/>
<reference evidence="1 3" key="2">
    <citation type="journal article" date="2014" name="BMC Genomics">
        <title>An improved genome release (version Mt4.0) for the model legume Medicago truncatula.</title>
        <authorList>
            <person name="Tang H."/>
            <person name="Krishnakumar V."/>
            <person name="Bidwell S."/>
            <person name="Rosen B."/>
            <person name="Chan A."/>
            <person name="Zhou S."/>
            <person name="Gentzbittel L."/>
            <person name="Childs K.L."/>
            <person name="Yandell M."/>
            <person name="Gundlach H."/>
            <person name="Mayer K.F."/>
            <person name="Schwartz D.C."/>
            <person name="Town C.D."/>
        </authorList>
    </citation>
    <scope>GENOME REANNOTATION</scope>
    <source>
        <strain evidence="1">A17</strain>
        <strain evidence="2 3">cv. Jemalong A17</strain>
    </source>
</reference>
<evidence type="ECO:0000313" key="1">
    <source>
        <dbReference type="EMBL" id="KEH21986.1"/>
    </source>
</evidence>
<keyword evidence="1" id="KW-0472">Membrane</keyword>
<name>A0A072TXT7_MEDTR</name>
<dbReference type="HOGENOM" id="CLU_1973826_0_0_1"/>
<organism evidence="1 3">
    <name type="scientific">Medicago truncatula</name>
    <name type="common">Barrel medic</name>
    <name type="synonym">Medicago tribuloides</name>
    <dbReference type="NCBI Taxonomy" id="3880"/>
    <lineage>
        <taxon>Eukaryota</taxon>
        <taxon>Viridiplantae</taxon>
        <taxon>Streptophyta</taxon>
        <taxon>Embryophyta</taxon>
        <taxon>Tracheophyta</taxon>
        <taxon>Spermatophyta</taxon>
        <taxon>Magnoliopsida</taxon>
        <taxon>eudicotyledons</taxon>
        <taxon>Gunneridae</taxon>
        <taxon>Pentapetalae</taxon>
        <taxon>rosids</taxon>
        <taxon>fabids</taxon>
        <taxon>Fabales</taxon>
        <taxon>Fabaceae</taxon>
        <taxon>Papilionoideae</taxon>
        <taxon>50 kb inversion clade</taxon>
        <taxon>NPAAA clade</taxon>
        <taxon>Hologalegina</taxon>
        <taxon>IRL clade</taxon>
        <taxon>Trifolieae</taxon>
        <taxon>Medicago</taxon>
    </lineage>
</organism>
<dbReference type="EMBL" id="CM001223">
    <property type="protein sequence ID" value="KEH21986.1"/>
    <property type="molecule type" value="Genomic_DNA"/>
</dbReference>
<evidence type="ECO:0000313" key="3">
    <source>
        <dbReference type="Proteomes" id="UP000002051"/>
    </source>
</evidence>
<keyword evidence="3" id="KW-1185">Reference proteome</keyword>
<proteinExistence type="predicted"/>
<dbReference type="Proteomes" id="UP000002051">
    <property type="component" value="Unassembled WGS sequence"/>
</dbReference>
<reference evidence="2" key="3">
    <citation type="submission" date="2015-04" db="UniProtKB">
        <authorList>
            <consortium name="EnsemblPlants"/>
        </authorList>
    </citation>
    <scope>IDENTIFICATION</scope>
    <source>
        <strain evidence="2">cv. Jemalong A17</strain>
    </source>
</reference>
<keyword evidence="1" id="KW-0812">Transmembrane</keyword>
<dbReference type="EnsemblPlants" id="KEH21986">
    <property type="protein sequence ID" value="KEH21986"/>
    <property type="gene ID" value="MTR_7g028820"/>
</dbReference>
<evidence type="ECO:0000313" key="2">
    <source>
        <dbReference type="EnsemblPlants" id="KEH21986"/>
    </source>
</evidence>
<reference evidence="1 3" key="1">
    <citation type="journal article" date="2011" name="Nature">
        <title>The Medicago genome provides insight into the evolution of rhizobial symbioses.</title>
        <authorList>
            <person name="Young N.D."/>
            <person name="Debelle F."/>
            <person name="Oldroyd G.E."/>
            <person name="Geurts R."/>
            <person name="Cannon S.B."/>
            <person name="Udvardi M.K."/>
            <person name="Benedito V.A."/>
            <person name="Mayer K.F."/>
            <person name="Gouzy J."/>
            <person name="Schoof H."/>
            <person name="Van de Peer Y."/>
            <person name="Proost S."/>
            <person name="Cook D.R."/>
            <person name="Meyers B.C."/>
            <person name="Spannagl M."/>
            <person name="Cheung F."/>
            <person name="De Mita S."/>
            <person name="Krishnakumar V."/>
            <person name="Gundlach H."/>
            <person name="Zhou S."/>
            <person name="Mudge J."/>
            <person name="Bharti A.K."/>
            <person name="Murray J.D."/>
            <person name="Naoumkina M.A."/>
            <person name="Rosen B."/>
            <person name="Silverstein K.A."/>
            <person name="Tang H."/>
            <person name="Rombauts S."/>
            <person name="Zhao P.X."/>
            <person name="Zhou P."/>
            <person name="Barbe V."/>
            <person name="Bardou P."/>
            <person name="Bechner M."/>
            <person name="Bellec A."/>
            <person name="Berger A."/>
            <person name="Berges H."/>
            <person name="Bidwell S."/>
            <person name="Bisseling T."/>
            <person name="Choisne N."/>
            <person name="Couloux A."/>
            <person name="Denny R."/>
            <person name="Deshpande S."/>
            <person name="Dai X."/>
            <person name="Doyle J.J."/>
            <person name="Dudez A.M."/>
            <person name="Farmer A.D."/>
            <person name="Fouteau S."/>
            <person name="Franken C."/>
            <person name="Gibelin C."/>
            <person name="Gish J."/>
            <person name="Goldstein S."/>
            <person name="Gonzalez A.J."/>
            <person name="Green P.J."/>
            <person name="Hallab A."/>
            <person name="Hartog M."/>
            <person name="Hua A."/>
            <person name="Humphray S.J."/>
            <person name="Jeong D.H."/>
            <person name="Jing Y."/>
            <person name="Jocker A."/>
            <person name="Kenton S.M."/>
            <person name="Kim D.J."/>
            <person name="Klee K."/>
            <person name="Lai H."/>
            <person name="Lang C."/>
            <person name="Lin S."/>
            <person name="Macmil S.L."/>
            <person name="Magdelenat G."/>
            <person name="Matthews L."/>
            <person name="McCorrison J."/>
            <person name="Monaghan E.L."/>
            <person name="Mun J.H."/>
            <person name="Najar F.Z."/>
            <person name="Nicholson C."/>
            <person name="Noirot C."/>
            <person name="O'Bleness M."/>
            <person name="Paule C.R."/>
            <person name="Poulain J."/>
            <person name="Prion F."/>
            <person name="Qin B."/>
            <person name="Qu C."/>
            <person name="Retzel E.F."/>
            <person name="Riddle C."/>
            <person name="Sallet E."/>
            <person name="Samain S."/>
            <person name="Samson N."/>
            <person name="Sanders I."/>
            <person name="Saurat O."/>
            <person name="Scarpelli C."/>
            <person name="Schiex T."/>
            <person name="Segurens B."/>
            <person name="Severin A.J."/>
            <person name="Sherrier D.J."/>
            <person name="Shi R."/>
            <person name="Sims S."/>
            <person name="Singer S.R."/>
            <person name="Sinharoy S."/>
            <person name="Sterck L."/>
            <person name="Viollet A."/>
            <person name="Wang B.B."/>
            <person name="Wang K."/>
            <person name="Wang M."/>
            <person name="Wang X."/>
            <person name="Warfsmann J."/>
            <person name="Weissenbach J."/>
            <person name="White D.D."/>
            <person name="White J.D."/>
            <person name="Wiley G.B."/>
            <person name="Wincker P."/>
            <person name="Xing Y."/>
            <person name="Yang L."/>
            <person name="Yao Z."/>
            <person name="Ying F."/>
            <person name="Zhai J."/>
            <person name="Zhou L."/>
            <person name="Zuber A."/>
            <person name="Denarie J."/>
            <person name="Dixon R.A."/>
            <person name="May G.D."/>
            <person name="Schwartz D.C."/>
            <person name="Rogers J."/>
            <person name="Quetier F."/>
            <person name="Town C.D."/>
            <person name="Roe B.A."/>
        </authorList>
    </citation>
    <scope>NUCLEOTIDE SEQUENCE [LARGE SCALE GENOMIC DNA]</scope>
    <source>
        <strain evidence="1">A17</strain>
        <strain evidence="2 3">cv. Jemalong A17</strain>
    </source>
</reference>
<gene>
    <name evidence="1" type="ordered locus">MTR_7g028820</name>
</gene>
<accession>A0A072TXT7</accession>
<sequence length="127" mass="14456">MGVSLWTLISPKLPKYTSDIYLSDKKNHWTWANAESLGEKVYGGCAVAHPHYEVVAPSLYRGIILVYYVGYGIDIFFVAITNTIDYTGIIEIDVHLDALTIFNNYVVMTNYDNFNKVYQIVLSYKVS</sequence>